<proteinExistence type="predicted"/>
<gene>
    <name evidence="1" type="ORF">CURHAP_LOCUS9193</name>
</gene>
<sequence>MPMLTAPSTIVSSPLCQQMPMLTTPSTIVSSPLLPAVCVFIVHRLPCLRLFHRYDLPLIFQAAPRKLSEKIICRAGDLQSTELKALKAS</sequence>
<accession>A0A6J5TRT8</accession>
<reference evidence="1 2" key="1">
    <citation type="submission" date="2020-05" db="EMBL/GenBank/DDBJ databases">
        <authorList>
            <person name="Campoy J."/>
            <person name="Schneeberger K."/>
            <person name="Spophaly S."/>
        </authorList>
    </citation>
    <scope>NUCLEOTIDE SEQUENCE [LARGE SCALE GENOMIC DNA]</scope>
    <source>
        <strain evidence="1">PruArmRojPasFocal</strain>
    </source>
</reference>
<evidence type="ECO:0000313" key="2">
    <source>
        <dbReference type="Proteomes" id="UP000507222"/>
    </source>
</evidence>
<protein>
    <submittedName>
        <fullName evidence="1">Uncharacterized protein</fullName>
    </submittedName>
</protein>
<dbReference type="AlphaFoldDB" id="A0A6J5TRT8"/>
<dbReference type="EMBL" id="CAEKDK010000001">
    <property type="protein sequence ID" value="CAB4266736.1"/>
    <property type="molecule type" value="Genomic_DNA"/>
</dbReference>
<evidence type="ECO:0000313" key="1">
    <source>
        <dbReference type="EMBL" id="CAB4266736.1"/>
    </source>
</evidence>
<organism evidence="1 2">
    <name type="scientific">Prunus armeniaca</name>
    <name type="common">Apricot</name>
    <name type="synonym">Armeniaca vulgaris</name>
    <dbReference type="NCBI Taxonomy" id="36596"/>
    <lineage>
        <taxon>Eukaryota</taxon>
        <taxon>Viridiplantae</taxon>
        <taxon>Streptophyta</taxon>
        <taxon>Embryophyta</taxon>
        <taxon>Tracheophyta</taxon>
        <taxon>Spermatophyta</taxon>
        <taxon>Magnoliopsida</taxon>
        <taxon>eudicotyledons</taxon>
        <taxon>Gunneridae</taxon>
        <taxon>Pentapetalae</taxon>
        <taxon>rosids</taxon>
        <taxon>fabids</taxon>
        <taxon>Rosales</taxon>
        <taxon>Rosaceae</taxon>
        <taxon>Amygdaloideae</taxon>
        <taxon>Amygdaleae</taxon>
        <taxon>Prunus</taxon>
    </lineage>
</organism>
<dbReference type="Proteomes" id="UP000507222">
    <property type="component" value="Unassembled WGS sequence"/>
</dbReference>
<name>A0A6J5TRT8_PRUAR</name>